<protein>
    <submittedName>
        <fullName evidence="1">Uncharacterized protein</fullName>
    </submittedName>
</protein>
<dbReference type="Proteomes" id="UP001279734">
    <property type="component" value="Unassembled WGS sequence"/>
</dbReference>
<dbReference type="AlphaFoldDB" id="A0AAD3T533"/>
<accession>A0AAD3T533</accession>
<gene>
    <name evidence="1" type="ORF">Nepgr_024740</name>
</gene>
<reference evidence="1" key="1">
    <citation type="submission" date="2023-05" db="EMBL/GenBank/DDBJ databases">
        <title>Nepenthes gracilis genome sequencing.</title>
        <authorList>
            <person name="Fukushima K."/>
        </authorList>
    </citation>
    <scope>NUCLEOTIDE SEQUENCE</scope>
    <source>
        <strain evidence="1">SING2019-196</strain>
    </source>
</reference>
<comment type="caution">
    <text evidence="1">The sequence shown here is derived from an EMBL/GenBank/DDBJ whole genome shotgun (WGS) entry which is preliminary data.</text>
</comment>
<sequence length="236" mass="25414">MNQRGQNQENSRLLVCSLALRAALLLPMLRGDLLMMPCQVGLLAAPNLASVPTGAVFLGCVLFARHWGLDDAGHFLLQAVESVFAWRSAPHVEICEVSEIYVCDARSVVGVLLLVFAFPLLRVAPPGGVEEGWSCIEVLVFVLPVGENGSSTGLIAHFGVVDICDDELPLFVAFAGIVLGNYPSIDREVGSPFDLGSHRVEDRDLSVSLLLLECVFSFGWQGCEDVADFDGVGKWA</sequence>
<name>A0AAD3T533_NEPGR</name>
<dbReference type="EMBL" id="BSYO01000025">
    <property type="protein sequence ID" value="GMH22897.1"/>
    <property type="molecule type" value="Genomic_DNA"/>
</dbReference>
<evidence type="ECO:0000313" key="2">
    <source>
        <dbReference type="Proteomes" id="UP001279734"/>
    </source>
</evidence>
<keyword evidence="2" id="KW-1185">Reference proteome</keyword>
<proteinExistence type="predicted"/>
<evidence type="ECO:0000313" key="1">
    <source>
        <dbReference type="EMBL" id="GMH22897.1"/>
    </source>
</evidence>
<organism evidence="1 2">
    <name type="scientific">Nepenthes gracilis</name>
    <name type="common">Slender pitcher plant</name>
    <dbReference type="NCBI Taxonomy" id="150966"/>
    <lineage>
        <taxon>Eukaryota</taxon>
        <taxon>Viridiplantae</taxon>
        <taxon>Streptophyta</taxon>
        <taxon>Embryophyta</taxon>
        <taxon>Tracheophyta</taxon>
        <taxon>Spermatophyta</taxon>
        <taxon>Magnoliopsida</taxon>
        <taxon>eudicotyledons</taxon>
        <taxon>Gunneridae</taxon>
        <taxon>Pentapetalae</taxon>
        <taxon>Caryophyllales</taxon>
        <taxon>Nepenthaceae</taxon>
        <taxon>Nepenthes</taxon>
    </lineage>
</organism>